<feature type="compositionally biased region" description="Basic and acidic residues" evidence="1">
    <location>
        <begin position="21"/>
        <end position="39"/>
    </location>
</feature>
<feature type="transmembrane region" description="Helical" evidence="2">
    <location>
        <begin position="67"/>
        <end position="87"/>
    </location>
</feature>
<evidence type="ECO:0000313" key="3">
    <source>
        <dbReference type="EMBL" id="MBM7280103.1"/>
    </source>
</evidence>
<keyword evidence="2" id="KW-1133">Transmembrane helix</keyword>
<evidence type="ECO:0000256" key="1">
    <source>
        <dbReference type="SAM" id="MobiDB-lite"/>
    </source>
</evidence>
<organism evidence="3 4">
    <name type="scientific">Gordonia rubripertincta</name>
    <name type="common">Rhodococcus corallinus</name>
    <dbReference type="NCBI Taxonomy" id="36822"/>
    <lineage>
        <taxon>Bacteria</taxon>
        <taxon>Bacillati</taxon>
        <taxon>Actinomycetota</taxon>
        <taxon>Actinomycetes</taxon>
        <taxon>Mycobacteriales</taxon>
        <taxon>Gordoniaceae</taxon>
        <taxon>Gordonia</taxon>
    </lineage>
</organism>
<dbReference type="RefSeq" id="WP_204718783.1">
    <property type="nucleotide sequence ID" value="NZ_JAFFGU010000014.1"/>
</dbReference>
<keyword evidence="2" id="KW-0472">Membrane</keyword>
<reference evidence="3" key="1">
    <citation type="submission" date="2021-02" db="EMBL/GenBank/DDBJ databases">
        <title>Taxonomy, biology and ecology of Rhodococcus bacteria occurring in California pistachio and other woody hosts as revealed by genome sequence analyses.</title>
        <authorList>
            <person name="Riely B."/>
            <person name="Gai Y."/>
        </authorList>
    </citation>
    <scope>NUCLEOTIDE SEQUENCE</scope>
    <source>
        <strain evidence="3">BP-295</strain>
    </source>
</reference>
<gene>
    <name evidence="3" type="ORF">JTZ10_20365</name>
</gene>
<evidence type="ECO:0000256" key="2">
    <source>
        <dbReference type="SAM" id="Phobius"/>
    </source>
</evidence>
<keyword evidence="2" id="KW-0812">Transmembrane</keyword>
<dbReference type="InterPro" id="IPR022236">
    <property type="entry name" value="DUF3761"/>
</dbReference>
<comment type="caution">
    <text evidence="3">The sequence shown here is derived from an EMBL/GenBank/DDBJ whole genome shotgun (WGS) entry which is preliminary data.</text>
</comment>
<dbReference type="Pfam" id="PF12587">
    <property type="entry name" value="DUF3761"/>
    <property type="match status" value="1"/>
</dbReference>
<accession>A0AAW4G8Z9</accession>
<feature type="region of interest" description="Disordered" evidence="1">
    <location>
        <begin position="1"/>
        <end position="48"/>
    </location>
</feature>
<dbReference type="EMBL" id="JAFFGU010000014">
    <property type="protein sequence ID" value="MBM7280103.1"/>
    <property type="molecule type" value="Genomic_DNA"/>
</dbReference>
<dbReference type="AlphaFoldDB" id="A0AAW4G8Z9"/>
<protein>
    <submittedName>
        <fullName evidence="3">DUF3761 domain-containing protein</fullName>
    </submittedName>
</protein>
<evidence type="ECO:0000313" key="4">
    <source>
        <dbReference type="Proteomes" id="UP001195196"/>
    </source>
</evidence>
<feature type="transmembrane region" description="Helical" evidence="2">
    <location>
        <begin position="171"/>
        <end position="193"/>
    </location>
</feature>
<dbReference type="Proteomes" id="UP001195196">
    <property type="component" value="Unassembled WGS sequence"/>
</dbReference>
<sequence length="196" mass="19954">MTPTASATKRNPELPSIDTTGNRRDPLSRHALSSDRVDYDDTPWGRRGSAPLVPKNAAVQKNRVKRVLVGVGAVLAMTIGVLLGSTAGSSAAFADTPHLHEVDYSCGSDYYRNSQGSCTPGPDASATGIRCKDGTYSHAKTRQGACSRHGGIADSSGGASGGSSDAGSAEMAFGSAVIGGAFIGTMFLGALLFGSS</sequence>
<name>A0AAW4G8Z9_GORRU</name>
<proteinExistence type="predicted"/>